<keyword evidence="3" id="KW-1185">Reference proteome</keyword>
<dbReference type="Proteomes" id="UP001066276">
    <property type="component" value="Chromosome 6"/>
</dbReference>
<proteinExistence type="predicted"/>
<evidence type="ECO:0000313" key="2">
    <source>
        <dbReference type="EMBL" id="KAJ1134545.1"/>
    </source>
</evidence>
<name>A0AAV7Q5N2_PLEWA</name>
<organism evidence="2 3">
    <name type="scientific">Pleurodeles waltl</name>
    <name type="common">Iberian ribbed newt</name>
    <dbReference type="NCBI Taxonomy" id="8319"/>
    <lineage>
        <taxon>Eukaryota</taxon>
        <taxon>Metazoa</taxon>
        <taxon>Chordata</taxon>
        <taxon>Craniata</taxon>
        <taxon>Vertebrata</taxon>
        <taxon>Euteleostomi</taxon>
        <taxon>Amphibia</taxon>
        <taxon>Batrachia</taxon>
        <taxon>Caudata</taxon>
        <taxon>Salamandroidea</taxon>
        <taxon>Salamandridae</taxon>
        <taxon>Pleurodelinae</taxon>
        <taxon>Pleurodeles</taxon>
    </lineage>
</organism>
<accession>A0AAV7Q5N2</accession>
<keyword evidence="1" id="KW-0732">Signal</keyword>
<feature type="signal peptide" evidence="1">
    <location>
        <begin position="1"/>
        <end position="18"/>
    </location>
</feature>
<reference evidence="2" key="1">
    <citation type="journal article" date="2022" name="bioRxiv">
        <title>Sequencing and chromosome-scale assembly of the giantPleurodeles waltlgenome.</title>
        <authorList>
            <person name="Brown T."/>
            <person name="Elewa A."/>
            <person name="Iarovenko S."/>
            <person name="Subramanian E."/>
            <person name="Araus A.J."/>
            <person name="Petzold A."/>
            <person name="Susuki M."/>
            <person name="Suzuki K.-i.T."/>
            <person name="Hayashi T."/>
            <person name="Toyoda A."/>
            <person name="Oliveira C."/>
            <person name="Osipova E."/>
            <person name="Leigh N.D."/>
            <person name="Simon A."/>
            <person name="Yun M.H."/>
        </authorList>
    </citation>
    <scope>NUCLEOTIDE SEQUENCE</scope>
    <source>
        <strain evidence="2">20211129_DDA</strain>
        <tissue evidence="2">Liver</tissue>
    </source>
</reference>
<dbReference type="EMBL" id="JANPWB010000010">
    <property type="protein sequence ID" value="KAJ1134545.1"/>
    <property type="molecule type" value="Genomic_DNA"/>
</dbReference>
<feature type="chain" id="PRO_5043384017" evidence="1">
    <location>
        <begin position="19"/>
        <end position="159"/>
    </location>
</feature>
<dbReference type="PROSITE" id="PS51257">
    <property type="entry name" value="PROKAR_LIPOPROTEIN"/>
    <property type="match status" value="1"/>
</dbReference>
<evidence type="ECO:0000313" key="3">
    <source>
        <dbReference type="Proteomes" id="UP001066276"/>
    </source>
</evidence>
<protein>
    <submittedName>
        <fullName evidence="2">Uncharacterized protein</fullName>
    </submittedName>
</protein>
<sequence length="159" mass="17516">MWARPFLCTALTGGCLRCLRTGFLGVSVTLPRGALGASARLAFAFRQISNEPWVPTEAHRVPQLCPPSAKQSSRAWQVRTSSWRCWPERWHNKPKVLPWPVPVAYPRRPGGRGRDRGLPVGLAVVGLLGDTALWAMVRLPAERGLQILLAPRAGLRPLA</sequence>
<dbReference type="AlphaFoldDB" id="A0AAV7Q5N2"/>
<evidence type="ECO:0000256" key="1">
    <source>
        <dbReference type="SAM" id="SignalP"/>
    </source>
</evidence>
<comment type="caution">
    <text evidence="2">The sequence shown here is derived from an EMBL/GenBank/DDBJ whole genome shotgun (WGS) entry which is preliminary data.</text>
</comment>
<gene>
    <name evidence="2" type="ORF">NDU88_000996</name>
</gene>